<dbReference type="EMBL" id="BAAATL010000016">
    <property type="protein sequence ID" value="GAA2488565.1"/>
    <property type="molecule type" value="Genomic_DNA"/>
</dbReference>
<gene>
    <name evidence="1" type="ORF">GCM10010422_38470</name>
</gene>
<dbReference type="Proteomes" id="UP001501721">
    <property type="component" value="Unassembled WGS sequence"/>
</dbReference>
<reference evidence="1 2" key="1">
    <citation type="journal article" date="2019" name="Int. J. Syst. Evol. Microbiol.">
        <title>The Global Catalogue of Microorganisms (GCM) 10K type strain sequencing project: providing services to taxonomists for standard genome sequencing and annotation.</title>
        <authorList>
            <consortium name="The Broad Institute Genomics Platform"/>
            <consortium name="The Broad Institute Genome Sequencing Center for Infectious Disease"/>
            <person name="Wu L."/>
            <person name="Ma J."/>
        </authorList>
    </citation>
    <scope>NUCLEOTIDE SEQUENCE [LARGE SCALE GENOMIC DNA]</scope>
    <source>
        <strain evidence="1 2">JCM 6923</strain>
    </source>
</reference>
<evidence type="ECO:0000313" key="1">
    <source>
        <dbReference type="EMBL" id="GAA2488565.1"/>
    </source>
</evidence>
<dbReference type="Gene3D" id="3.40.50.450">
    <property type="match status" value="1"/>
</dbReference>
<dbReference type="RefSeq" id="WP_346164806.1">
    <property type="nucleotide sequence ID" value="NZ_BAAATL010000016.1"/>
</dbReference>
<sequence>MIAVVGHPDLTVPTLALLEEELRSRLADRARTGRAGLVRAGKGLPVAFGRAARKAGLALVTVLPSLSGVPAYVAEPDRKAAGELLLLSQMVRLVEYDPGDRASCIGADEALVRSCARVLAIWDGSPSNGRDATAHLVAYARSHGVDVEVLWPGGAEHRTVPPAEARGVCGLTGRSPRTTD</sequence>
<organism evidence="1 2">
    <name type="scientific">Streptomyces graminearus</name>
    <dbReference type="NCBI Taxonomy" id="284030"/>
    <lineage>
        <taxon>Bacteria</taxon>
        <taxon>Bacillati</taxon>
        <taxon>Actinomycetota</taxon>
        <taxon>Actinomycetes</taxon>
        <taxon>Kitasatosporales</taxon>
        <taxon>Streptomycetaceae</taxon>
        <taxon>Streptomyces</taxon>
    </lineage>
</organism>
<keyword evidence="2" id="KW-1185">Reference proteome</keyword>
<protein>
    <submittedName>
        <fullName evidence="1">Uncharacterized protein</fullName>
    </submittedName>
</protein>
<proteinExistence type="predicted"/>
<accession>A0ABN3LT30</accession>
<evidence type="ECO:0000313" key="2">
    <source>
        <dbReference type="Proteomes" id="UP001501721"/>
    </source>
</evidence>
<name>A0ABN3LT30_9ACTN</name>
<comment type="caution">
    <text evidence="1">The sequence shown here is derived from an EMBL/GenBank/DDBJ whole genome shotgun (WGS) entry which is preliminary data.</text>
</comment>